<dbReference type="Gene3D" id="3.40.50.150">
    <property type="entry name" value="Vaccinia Virus protein VP39"/>
    <property type="match status" value="1"/>
</dbReference>
<protein>
    <recommendedName>
        <fullName evidence="7">Methyltransferase domain-containing protein</fullName>
    </recommendedName>
</protein>
<reference evidence="2" key="1">
    <citation type="submission" date="2021-02" db="EMBL/GenBank/DDBJ databases">
        <authorList>
            <person name="Nowell W R."/>
        </authorList>
    </citation>
    <scope>NUCLEOTIDE SEQUENCE</scope>
</reference>
<dbReference type="Proteomes" id="UP000663877">
    <property type="component" value="Unassembled WGS sequence"/>
</dbReference>
<evidence type="ECO:0000313" key="6">
    <source>
        <dbReference type="Proteomes" id="UP000663877"/>
    </source>
</evidence>
<evidence type="ECO:0000313" key="1">
    <source>
        <dbReference type="EMBL" id="CAF1539645.1"/>
    </source>
</evidence>
<evidence type="ECO:0000313" key="3">
    <source>
        <dbReference type="EMBL" id="CAF1656910.1"/>
    </source>
</evidence>
<dbReference type="EMBL" id="CAJNOM010004577">
    <property type="protein sequence ID" value="CAF1656940.1"/>
    <property type="molecule type" value="Genomic_DNA"/>
</dbReference>
<comment type="caution">
    <text evidence="2">The sequence shown here is derived from an EMBL/GenBank/DDBJ whole genome shotgun (WGS) entry which is preliminary data.</text>
</comment>
<evidence type="ECO:0000313" key="2">
    <source>
        <dbReference type="EMBL" id="CAF1539733.1"/>
    </source>
</evidence>
<accession>A0A815W289</accession>
<evidence type="ECO:0000313" key="5">
    <source>
        <dbReference type="Proteomes" id="UP000663832"/>
    </source>
</evidence>
<organism evidence="2 6">
    <name type="scientific">Adineta steineri</name>
    <dbReference type="NCBI Taxonomy" id="433720"/>
    <lineage>
        <taxon>Eukaryota</taxon>
        <taxon>Metazoa</taxon>
        <taxon>Spiralia</taxon>
        <taxon>Gnathifera</taxon>
        <taxon>Rotifera</taxon>
        <taxon>Eurotatoria</taxon>
        <taxon>Bdelloidea</taxon>
        <taxon>Adinetida</taxon>
        <taxon>Adinetidae</taxon>
        <taxon>Adineta</taxon>
    </lineage>
</organism>
<dbReference type="EMBL" id="CAJNOM010004575">
    <property type="protein sequence ID" value="CAF1656910.1"/>
    <property type="molecule type" value="Genomic_DNA"/>
</dbReference>
<name>A0A815W289_9BILA</name>
<evidence type="ECO:0000313" key="4">
    <source>
        <dbReference type="EMBL" id="CAF1656940.1"/>
    </source>
</evidence>
<dbReference type="EMBL" id="CAJNOI010004199">
    <property type="protein sequence ID" value="CAF1539733.1"/>
    <property type="molecule type" value="Genomic_DNA"/>
</dbReference>
<sequence>MIDNNDAAASYVDINRRLWNDKVDYHVTSPMYNVAAFVSGADSLNKIENDLLEDVKGKRILHLQCHFGLDSLSLARRGAKYVTGVDLSNQAIDKARELAQITNLKESTRF</sequence>
<gene>
    <name evidence="1" type="ORF">BJG266_LOCUS45485</name>
    <name evidence="2" type="ORF">BJG266_LOCUS45492</name>
    <name evidence="3" type="ORF">QVE165_LOCUS62481</name>
    <name evidence="4" type="ORF">QVE165_LOCUS62486</name>
</gene>
<keyword evidence="5" id="KW-1185">Reference proteome</keyword>
<proteinExistence type="predicted"/>
<dbReference type="InterPro" id="IPR029063">
    <property type="entry name" value="SAM-dependent_MTases_sf"/>
</dbReference>
<dbReference type="SUPFAM" id="SSF53335">
    <property type="entry name" value="S-adenosyl-L-methionine-dependent methyltransferases"/>
    <property type="match status" value="1"/>
</dbReference>
<dbReference type="OrthoDB" id="540004at2759"/>
<dbReference type="EMBL" id="CAJNOI010004197">
    <property type="protein sequence ID" value="CAF1539645.1"/>
    <property type="molecule type" value="Genomic_DNA"/>
</dbReference>
<feature type="non-terminal residue" evidence="2">
    <location>
        <position position="110"/>
    </location>
</feature>
<evidence type="ECO:0008006" key="7">
    <source>
        <dbReference type="Google" id="ProtNLM"/>
    </source>
</evidence>
<dbReference type="AlphaFoldDB" id="A0A815W289"/>
<dbReference type="Proteomes" id="UP000663832">
    <property type="component" value="Unassembled WGS sequence"/>
</dbReference>